<dbReference type="Proteomes" id="UP000179230">
    <property type="component" value="Unassembled WGS sequence"/>
</dbReference>
<organism evidence="2 3">
    <name type="scientific">Candidatus Kaiserbacteria bacterium RIFOXYD1_FULL_42_15</name>
    <dbReference type="NCBI Taxonomy" id="1798532"/>
    <lineage>
        <taxon>Bacteria</taxon>
        <taxon>Candidatus Kaiseribacteriota</taxon>
    </lineage>
</organism>
<sequence>MHNKLVHLVAFGLLVVGGLNWLLVGAFDLNLVTMLLGEGTAANVVYILVGLAAVLEMFTHKGHCKDCSN</sequence>
<keyword evidence="1" id="KW-0472">Membrane</keyword>
<feature type="transmembrane region" description="Helical" evidence="1">
    <location>
        <begin position="5"/>
        <end position="23"/>
    </location>
</feature>
<accession>A0A1F6FQQ1</accession>
<evidence type="ECO:0008006" key="4">
    <source>
        <dbReference type="Google" id="ProtNLM"/>
    </source>
</evidence>
<comment type="caution">
    <text evidence="2">The sequence shown here is derived from an EMBL/GenBank/DDBJ whole genome shotgun (WGS) entry which is preliminary data.</text>
</comment>
<dbReference type="PANTHER" id="PTHR37304">
    <property type="entry name" value="MEMBRANE PROTEIN-RELATED"/>
    <property type="match status" value="1"/>
</dbReference>
<dbReference type="EMBL" id="MFMT01000027">
    <property type="protein sequence ID" value="OGG88167.1"/>
    <property type="molecule type" value="Genomic_DNA"/>
</dbReference>
<keyword evidence="1" id="KW-1133">Transmembrane helix</keyword>
<dbReference type="Pfam" id="PF04070">
    <property type="entry name" value="DUF378"/>
    <property type="match status" value="1"/>
</dbReference>
<protein>
    <recommendedName>
        <fullName evidence="4">DUF378 domain-containing protein</fullName>
    </recommendedName>
</protein>
<dbReference type="PANTHER" id="PTHR37304:SF1">
    <property type="entry name" value="MEMBRANE PROTEIN"/>
    <property type="match status" value="1"/>
</dbReference>
<keyword evidence="1" id="KW-0812">Transmembrane</keyword>
<name>A0A1F6FQQ1_9BACT</name>
<evidence type="ECO:0000256" key="1">
    <source>
        <dbReference type="SAM" id="Phobius"/>
    </source>
</evidence>
<evidence type="ECO:0000313" key="3">
    <source>
        <dbReference type="Proteomes" id="UP000179230"/>
    </source>
</evidence>
<dbReference type="InterPro" id="IPR007211">
    <property type="entry name" value="DUF378"/>
</dbReference>
<evidence type="ECO:0000313" key="2">
    <source>
        <dbReference type="EMBL" id="OGG88167.1"/>
    </source>
</evidence>
<feature type="transmembrane region" description="Helical" evidence="1">
    <location>
        <begin position="35"/>
        <end position="55"/>
    </location>
</feature>
<gene>
    <name evidence="2" type="ORF">A2592_01820</name>
</gene>
<dbReference type="AlphaFoldDB" id="A0A1F6FQQ1"/>
<reference evidence="2 3" key="1">
    <citation type="journal article" date="2016" name="Nat. Commun.">
        <title>Thousands of microbial genomes shed light on interconnected biogeochemical processes in an aquifer system.</title>
        <authorList>
            <person name="Anantharaman K."/>
            <person name="Brown C.T."/>
            <person name="Hug L.A."/>
            <person name="Sharon I."/>
            <person name="Castelle C.J."/>
            <person name="Probst A.J."/>
            <person name="Thomas B.C."/>
            <person name="Singh A."/>
            <person name="Wilkins M.J."/>
            <person name="Karaoz U."/>
            <person name="Brodie E.L."/>
            <person name="Williams K.H."/>
            <person name="Hubbard S.S."/>
            <person name="Banfield J.F."/>
        </authorList>
    </citation>
    <scope>NUCLEOTIDE SEQUENCE [LARGE SCALE GENOMIC DNA]</scope>
</reference>
<proteinExistence type="predicted"/>